<comment type="caution">
    <text evidence="4">The sequence shown here is derived from an EMBL/GenBank/DDBJ whole genome shotgun (WGS) entry which is preliminary data.</text>
</comment>
<keyword evidence="1" id="KW-0863">Zinc-finger</keyword>
<dbReference type="EMBL" id="SRPS01000065">
    <property type="protein sequence ID" value="KAG5970987.1"/>
    <property type="molecule type" value="Genomic_DNA"/>
</dbReference>
<dbReference type="PROSITE" id="PS50103">
    <property type="entry name" value="ZF_C3H1"/>
    <property type="match status" value="1"/>
</dbReference>
<feature type="region of interest" description="Disordered" evidence="2">
    <location>
        <begin position="71"/>
        <end position="111"/>
    </location>
</feature>
<evidence type="ECO:0000256" key="2">
    <source>
        <dbReference type="SAM" id="MobiDB-lite"/>
    </source>
</evidence>
<evidence type="ECO:0000256" key="1">
    <source>
        <dbReference type="PROSITE-ProRule" id="PRU00723"/>
    </source>
</evidence>
<keyword evidence="1" id="KW-0862">Zinc</keyword>
<protein>
    <recommendedName>
        <fullName evidence="3">C3H1-type domain-containing protein</fullName>
    </recommendedName>
</protein>
<sequence>MAPLTRVSAKAPEAPGPQGPPELDALPQQGVPDQGQPAPGPAALGTLTHEAEVSRLQAIIAETKAKRNASDAAAAESEARRVASDAAAAQSTPQHSSARPRDGQQDHHCPQRSHVNNIFTNKFEPWNLIRLHPILGLRPSPDEAASNVDITAGAFILMKKKTHRKGQVRRQPRPLAPLFQQFRYMYIYERLFGTEHRDVLIAMNRFLEFITSKSQQCFWSKCLAYAMRHHQHVKDSSIHNAKAWLDHPQIPDRPPSSRKRQRSETTGANTATREVCRKFNSQTGCSYRNCKRSHECSSCGGSHAACLRSDIASQVRTHDLLPHRFFML</sequence>
<dbReference type="InterPro" id="IPR000571">
    <property type="entry name" value="Znf_CCCH"/>
</dbReference>
<dbReference type="GO" id="GO:0008270">
    <property type="term" value="F:zinc ion binding"/>
    <property type="evidence" value="ECO:0007669"/>
    <property type="project" value="UniProtKB-KW"/>
</dbReference>
<evidence type="ECO:0000313" key="4">
    <source>
        <dbReference type="EMBL" id="KAG5970987.1"/>
    </source>
</evidence>
<evidence type="ECO:0000259" key="3">
    <source>
        <dbReference type="PROSITE" id="PS50103"/>
    </source>
</evidence>
<feature type="compositionally biased region" description="Low complexity" evidence="2">
    <location>
        <begin position="27"/>
        <end position="45"/>
    </location>
</feature>
<dbReference type="AlphaFoldDB" id="A0A9P7MU88"/>
<dbReference type="Proteomes" id="UP000784919">
    <property type="component" value="Unassembled WGS sequence"/>
</dbReference>
<accession>A0A9P7MU88</accession>
<gene>
    <name evidence="4" type="ORF">E4U56_007144</name>
</gene>
<feature type="region of interest" description="Disordered" evidence="2">
    <location>
        <begin position="1"/>
        <end position="49"/>
    </location>
</feature>
<proteinExistence type="predicted"/>
<feature type="zinc finger region" description="C3H1-type" evidence="1">
    <location>
        <begin position="270"/>
        <end position="297"/>
    </location>
</feature>
<name>A0A9P7MU88_9HYPO</name>
<evidence type="ECO:0000313" key="5">
    <source>
        <dbReference type="Proteomes" id="UP000784919"/>
    </source>
</evidence>
<feature type="region of interest" description="Disordered" evidence="2">
    <location>
        <begin position="245"/>
        <end position="270"/>
    </location>
</feature>
<keyword evidence="1" id="KW-0479">Metal-binding</keyword>
<feature type="domain" description="C3H1-type" evidence="3">
    <location>
        <begin position="270"/>
        <end position="297"/>
    </location>
</feature>
<feature type="compositionally biased region" description="Basic and acidic residues" evidence="2">
    <location>
        <begin position="99"/>
        <end position="109"/>
    </location>
</feature>
<organism evidence="4 5">
    <name type="scientific">Claviceps arundinis</name>
    <dbReference type="NCBI Taxonomy" id="1623583"/>
    <lineage>
        <taxon>Eukaryota</taxon>
        <taxon>Fungi</taxon>
        <taxon>Dikarya</taxon>
        <taxon>Ascomycota</taxon>
        <taxon>Pezizomycotina</taxon>
        <taxon>Sordariomycetes</taxon>
        <taxon>Hypocreomycetidae</taxon>
        <taxon>Hypocreales</taxon>
        <taxon>Clavicipitaceae</taxon>
        <taxon>Claviceps</taxon>
    </lineage>
</organism>
<reference evidence="4" key="1">
    <citation type="journal article" date="2020" name="bioRxiv">
        <title>Whole genome comparisons of ergot fungi reveals the divergence and evolution of species within the genus Claviceps are the result of varying mechanisms driving genome evolution and host range expansion.</title>
        <authorList>
            <person name="Wyka S.A."/>
            <person name="Mondo S.J."/>
            <person name="Liu M."/>
            <person name="Dettman J."/>
            <person name="Nalam V."/>
            <person name="Broders K.D."/>
        </authorList>
    </citation>
    <scope>NUCLEOTIDE SEQUENCE</scope>
    <source>
        <strain evidence="4">CCC 1102</strain>
    </source>
</reference>